<evidence type="ECO:0000313" key="2">
    <source>
        <dbReference type="Proteomes" id="UP001596548"/>
    </source>
</evidence>
<dbReference type="RefSeq" id="WP_378971929.1">
    <property type="nucleotide sequence ID" value="NZ_JBHTBJ010000018.1"/>
</dbReference>
<dbReference type="Pfam" id="PF09957">
    <property type="entry name" value="VapB_antitoxin"/>
    <property type="match status" value="1"/>
</dbReference>
<name>A0ABW2HXM9_9ACTN</name>
<dbReference type="EMBL" id="JBHTBJ010000018">
    <property type="protein sequence ID" value="MFC7276958.1"/>
    <property type="molecule type" value="Genomic_DNA"/>
</dbReference>
<gene>
    <name evidence="1" type="ORF">ACFQS1_23450</name>
</gene>
<dbReference type="Proteomes" id="UP001596548">
    <property type="component" value="Unassembled WGS sequence"/>
</dbReference>
<evidence type="ECO:0000313" key="1">
    <source>
        <dbReference type="EMBL" id="MFC7276958.1"/>
    </source>
</evidence>
<protein>
    <submittedName>
        <fullName evidence="1">Type II toxin-antitoxin system VapB family antitoxin</fullName>
    </submittedName>
</protein>
<organism evidence="1 2">
    <name type="scientific">Paractinoplanes rhizophilus</name>
    <dbReference type="NCBI Taxonomy" id="1416877"/>
    <lineage>
        <taxon>Bacteria</taxon>
        <taxon>Bacillati</taxon>
        <taxon>Actinomycetota</taxon>
        <taxon>Actinomycetes</taxon>
        <taxon>Micromonosporales</taxon>
        <taxon>Micromonosporaceae</taxon>
        <taxon>Paractinoplanes</taxon>
    </lineage>
</organism>
<accession>A0ABW2HXM9</accession>
<proteinExistence type="predicted"/>
<keyword evidence="2" id="KW-1185">Reference proteome</keyword>
<sequence length="76" mass="8587">MTDLATDPTTEPAVDADLLAEAQRQIRATYANEAINEGLRLIVERERAKRQAARARLEQMHDEGLFDYDQLDAADE</sequence>
<dbReference type="InterPro" id="IPR019239">
    <property type="entry name" value="VapB_antitoxin"/>
</dbReference>
<reference evidence="2" key="1">
    <citation type="journal article" date="2019" name="Int. J. Syst. Evol. Microbiol.">
        <title>The Global Catalogue of Microorganisms (GCM) 10K type strain sequencing project: providing services to taxonomists for standard genome sequencing and annotation.</title>
        <authorList>
            <consortium name="The Broad Institute Genomics Platform"/>
            <consortium name="The Broad Institute Genome Sequencing Center for Infectious Disease"/>
            <person name="Wu L."/>
            <person name="Ma J."/>
        </authorList>
    </citation>
    <scope>NUCLEOTIDE SEQUENCE [LARGE SCALE GENOMIC DNA]</scope>
    <source>
        <strain evidence="2">XZYJT-10</strain>
    </source>
</reference>
<comment type="caution">
    <text evidence="1">The sequence shown here is derived from an EMBL/GenBank/DDBJ whole genome shotgun (WGS) entry which is preliminary data.</text>
</comment>